<evidence type="ECO:0000256" key="2">
    <source>
        <dbReference type="ARBA" id="ARBA00022980"/>
    </source>
</evidence>
<evidence type="ECO:0000313" key="8">
    <source>
        <dbReference type="Proteomes" id="UP000027153"/>
    </source>
</evidence>
<dbReference type="RefSeq" id="WP_048090082.1">
    <property type="nucleotide sequence ID" value="NZ_JMIY01000003.1"/>
</dbReference>
<dbReference type="FunFam" id="3.100.10.10:FF:000013">
    <property type="entry name" value="50S ribosomal protein L18e"/>
    <property type="match status" value="1"/>
</dbReference>
<dbReference type="Pfam" id="PF17135">
    <property type="entry name" value="Ribosomal_L18"/>
    <property type="match status" value="1"/>
</dbReference>
<feature type="domain" description="Large ribosomal subunit protein uL15/eL18" evidence="6">
    <location>
        <begin position="30"/>
        <end position="118"/>
    </location>
</feature>
<keyword evidence="8" id="KW-1185">Reference proteome</keyword>
<evidence type="ECO:0000313" key="7">
    <source>
        <dbReference type="EMBL" id="KCZ72062.1"/>
    </source>
</evidence>
<dbReference type="AlphaFoldDB" id="A0A062V400"/>
<proteinExistence type="inferred from homology"/>
<reference evidence="7 8" key="1">
    <citation type="journal article" date="2013" name="Nature">
        <title>Anaerobic oxidation of methane coupled to nitrate reduction in a novel archaeal lineage.</title>
        <authorList>
            <person name="Haroon M.F."/>
            <person name="Hu S."/>
            <person name="Shi Y."/>
            <person name="Imelfort M."/>
            <person name="Keller J."/>
            <person name="Hugenholtz P."/>
            <person name="Yuan Z."/>
            <person name="Tyson G.W."/>
        </authorList>
    </citation>
    <scope>NUCLEOTIDE SEQUENCE [LARGE SCALE GENOMIC DNA]</scope>
    <source>
        <strain evidence="7 8">ANME-2d</strain>
    </source>
</reference>
<dbReference type="GO" id="GO:0022625">
    <property type="term" value="C:cytosolic large ribosomal subunit"/>
    <property type="evidence" value="ECO:0007669"/>
    <property type="project" value="TreeGrafter"/>
</dbReference>
<dbReference type="EMBL" id="JMIY01000003">
    <property type="protein sequence ID" value="KCZ72062.1"/>
    <property type="molecule type" value="Genomic_DNA"/>
</dbReference>
<evidence type="ECO:0000256" key="1">
    <source>
        <dbReference type="ARBA" id="ARBA00006815"/>
    </source>
</evidence>
<dbReference type="NCBIfam" id="NF003079">
    <property type="entry name" value="PRK04005.1"/>
    <property type="match status" value="1"/>
</dbReference>
<dbReference type="InterPro" id="IPR001196">
    <property type="entry name" value="Ribosomal_uL15_CS"/>
</dbReference>
<name>A0A062V400_9EURY</name>
<comment type="similarity">
    <text evidence="1 5">Belongs to the eukaryotic ribosomal protein eL18 family.</text>
</comment>
<dbReference type="InterPro" id="IPR021131">
    <property type="entry name" value="Ribosomal_uL15/eL18"/>
</dbReference>
<organism evidence="7 8">
    <name type="scientific">Candidatus Methanoperedens nitratireducens</name>
    <dbReference type="NCBI Taxonomy" id="1392998"/>
    <lineage>
        <taxon>Archaea</taxon>
        <taxon>Methanobacteriati</taxon>
        <taxon>Methanobacteriota</taxon>
        <taxon>Stenosarchaea group</taxon>
        <taxon>Methanomicrobia</taxon>
        <taxon>Methanosarcinales</taxon>
        <taxon>ANME-2 cluster</taxon>
        <taxon>Candidatus Methanoperedentaceae</taxon>
        <taxon>Candidatus Methanoperedens</taxon>
    </lineage>
</organism>
<protein>
    <recommendedName>
        <fullName evidence="4 5">Large ribosomal subunit protein eL18</fullName>
    </recommendedName>
</protein>
<dbReference type="Proteomes" id="UP000027153">
    <property type="component" value="Unassembled WGS sequence"/>
</dbReference>
<keyword evidence="3 5" id="KW-0687">Ribonucleoprotein</keyword>
<dbReference type="InterPro" id="IPR036227">
    <property type="entry name" value="Ribosomal_uL15/eL18_sf"/>
</dbReference>
<dbReference type="PANTHER" id="PTHR10934:SF2">
    <property type="entry name" value="LARGE RIBOSOMAL SUBUNIT PROTEIN EL18"/>
    <property type="match status" value="1"/>
</dbReference>
<evidence type="ECO:0000256" key="4">
    <source>
        <dbReference type="ARBA" id="ARBA00035218"/>
    </source>
</evidence>
<dbReference type="PANTHER" id="PTHR10934">
    <property type="entry name" value="60S RIBOSOMAL PROTEIN L18"/>
    <property type="match status" value="1"/>
</dbReference>
<dbReference type="Gene3D" id="3.100.10.10">
    <property type="match status" value="1"/>
</dbReference>
<evidence type="ECO:0000256" key="5">
    <source>
        <dbReference type="HAMAP-Rule" id="MF_00329"/>
    </source>
</evidence>
<dbReference type="SUPFAM" id="SSF52080">
    <property type="entry name" value="Ribosomal proteins L15p and L18e"/>
    <property type="match status" value="1"/>
</dbReference>
<accession>A0A062V400</accession>
<dbReference type="HAMAP" id="MF_00329">
    <property type="entry name" value="Ribosomal_eL18"/>
    <property type="match status" value="1"/>
</dbReference>
<dbReference type="GO" id="GO:0003723">
    <property type="term" value="F:RNA binding"/>
    <property type="evidence" value="ECO:0007669"/>
    <property type="project" value="TreeGrafter"/>
</dbReference>
<dbReference type="InterPro" id="IPR022947">
    <property type="entry name" value="Ribosomal_eL18_arc"/>
</dbReference>
<evidence type="ECO:0000256" key="3">
    <source>
        <dbReference type="ARBA" id="ARBA00023274"/>
    </source>
</evidence>
<keyword evidence="2 5" id="KW-0689">Ribosomal protein</keyword>
<dbReference type="PATRIC" id="fig|1392998.3.peg.1470"/>
<dbReference type="GO" id="GO:0006412">
    <property type="term" value="P:translation"/>
    <property type="evidence" value="ECO:0007669"/>
    <property type="project" value="UniProtKB-UniRule"/>
</dbReference>
<sequence>MKHNYKTNPQTLYLISNLKKQSREKGVPIWRDIALRLERPSRNRPEVNLSRINRYTKDSDLILVPGKVLGAGELNHQITVAAVSFSENARNKIAAVGGTCLTIEELMNTNPQGSGVRIMG</sequence>
<dbReference type="GO" id="GO:0003735">
    <property type="term" value="F:structural constituent of ribosome"/>
    <property type="evidence" value="ECO:0007669"/>
    <property type="project" value="InterPro"/>
</dbReference>
<dbReference type="OrthoDB" id="11309at2157"/>
<dbReference type="InterPro" id="IPR000039">
    <property type="entry name" value="Ribosomal_eL18"/>
</dbReference>
<comment type="caution">
    <text evidence="7">The sequence shown here is derived from an EMBL/GenBank/DDBJ whole genome shotgun (WGS) entry which is preliminary data.</text>
</comment>
<dbReference type="PROSITE" id="PS00475">
    <property type="entry name" value="RIBOSOMAL_L15"/>
    <property type="match status" value="1"/>
</dbReference>
<evidence type="ECO:0000259" key="6">
    <source>
        <dbReference type="Pfam" id="PF17135"/>
    </source>
</evidence>
<gene>
    <name evidence="5" type="primary">rpl18e</name>
    <name evidence="7" type="ORF">ANME2D_01463</name>
</gene>